<dbReference type="InterPro" id="IPR011101">
    <property type="entry name" value="DUF5131"/>
</dbReference>
<organism evidence="1">
    <name type="scientific">marine sediment metagenome</name>
    <dbReference type="NCBI Taxonomy" id="412755"/>
    <lineage>
        <taxon>unclassified sequences</taxon>
        <taxon>metagenomes</taxon>
        <taxon>ecological metagenomes</taxon>
    </lineage>
</organism>
<gene>
    <name evidence="1" type="ORF">LCGC14_1564340</name>
</gene>
<accession>A0A0F9ILI4</accession>
<dbReference type="EMBL" id="LAZR01012117">
    <property type="protein sequence ID" value="KKM39543.1"/>
    <property type="molecule type" value="Genomic_DNA"/>
</dbReference>
<name>A0A0F9ILI4_9ZZZZ</name>
<sequence>MAKNETKIEWTHIPGYRGATWNPVTGCSHVSDGCTNCYAEELAMGRLKDTPGYPGLPWTKANADVNVITHVDRLDRP</sequence>
<reference evidence="1" key="1">
    <citation type="journal article" date="2015" name="Nature">
        <title>Complex archaea that bridge the gap between prokaryotes and eukaryotes.</title>
        <authorList>
            <person name="Spang A."/>
            <person name="Saw J.H."/>
            <person name="Jorgensen S.L."/>
            <person name="Zaremba-Niedzwiedzka K."/>
            <person name="Martijn J."/>
            <person name="Lind A.E."/>
            <person name="van Eijk R."/>
            <person name="Schleper C."/>
            <person name="Guy L."/>
            <person name="Ettema T.J."/>
        </authorList>
    </citation>
    <scope>NUCLEOTIDE SEQUENCE</scope>
</reference>
<protein>
    <recommendedName>
        <fullName evidence="2">DUF5131 family protein</fullName>
    </recommendedName>
</protein>
<feature type="non-terminal residue" evidence="1">
    <location>
        <position position="77"/>
    </location>
</feature>
<dbReference type="AlphaFoldDB" id="A0A0F9ILI4"/>
<comment type="caution">
    <text evidence="1">The sequence shown here is derived from an EMBL/GenBank/DDBJ whole genome shotgun (WGS) entry which is preliminary data.</text>
</comment>
<proteinExistence type="predicted"/>
<evidence type="ECO:0008006" key="2">
    <source>
        <dbReference type="Google" id="ProtNLM"/>
    </source>
</evidence>
<dbReference type="Pfam" id="PF07505">
    <property type="entry name" value="DUF5131"/>
    <property type="match status" value="1"/>
</dbReference>
<evidence type="ECO:0000313" key="1">
    <source>
        <dbReference type="EMBL" id="KKM39543.1"/>
    </source>
</evidence>